<dbReference type="Proteomes" id="UP000254737">
    <property type="component" value="Unassembled WGS sequence"/>
</dbReference>
<protein>
    <submittedName>
        <fullName evidence="4">Por secretion system C-terminal sorting domain</fullName>
    </submittedName>
</protein>
<reference evidence="4 5" key="1">
    <citation type="submission" date="2018-06" db="EMBL/GenBank/DDBJ databases">
        <authorList>
            <consortium name="Pathogen Informatics"/>
            <person name="Doyle S."/>
        </authorList>
    </citation>
    <scope>NUCLEOTIDE SEQUENCE [LARGE SCALE GENOMIC DNA]</scope>
    <source>
        <strain evidence="4 5">NCTC13456</strain>
    </source>
</reference>
<feature type="chain" id="PRO_5016581382" evidence="2">
    <location>
        <begin position="20"/>
        <end position="295"/>
    </location>
</feature>
<dbReference type="AlphaFoldDB" id="A0A376G0C2"/>
<dbReference type="EMBL" id="UFXS01000001">
    <property type="protein sequence ID" value="STD52922.1"/>
    <property type="molecule type" value="Genomic_DNA"/>
</dbReference>
<evidence type="ECO:0000313" key="5">
    <source>
        <dbReference type="Proteomes" id="UP000254737"/>
    </source>
</evidence>
<feature type="domain" description="Secretion system C-terminal sorting" evidence="3">
    <location>
        <begin position="228"/>
        <end position="293"/>
    </location>
</feature>
<gene>
    <name evidence="4" type="ORF">NCTC13456_00134</name>
</gene>
<keyword evidence="1 2" id="KW-0732">Signal</keyword>
<sequence>MKKNLLFGVLTLLSLSVNAQNQKISFEESEGFTIGNLNNQKNWFNWGYVSDNNSKVINTFASDGKNSAQVINNEIEEGNWGGIAYPVTKYRKYSISADVYLDNTDNSNYEMLALYNENNDYDLVGGLLFYYDGEVAYEDIETSLVLGTWTPKKWYNVKAEVDLKTKKVIYFLDNVKVKETNISNLNNEITEVDFSFDNYGSGFIVDNVKIVDLENLGTNENNKTEISIYPNPVNDYLNINSDKKISAISITDLTGKSLFEGTNLNKIDVNHLPKGLYLIKIKTDNSESIQKFIKK</sequence>
<evidence type="ECO:0000259" key="3">
    <source>
        <dbReference type="Pfam" id="PF18962"/>
    </source>
</evidence>
<dbReference type="GO" id="GO:0004553">
    <property type="term" value="F:hydrolase activity, hydrolyzing O-glycosyl compounds"/>
    <property type="evidence" value="ECO:0007669"/>
    <property type="project" value="UniProtKB-ARBA"/>
</dbReference>
<dbReference type="NCBIfam" id="TIGR04183">
    <property type="entry name" value="Por_Secre_tail"/>
    <property type="match status" value="1"/>
</dbReference>
<feature type="signal peptide" evidence="2">
    <location>
        <begin position="1"/>
        <end position="19"/>
    </location>
</feature>
<evidence type="ECO:0000313" key="4">
    <source>
        <dbReference type="EMBL" id="STD52922.1"/>
    </source>
</evidence>
<accession>A0A376G0C2</accession>
<dbReference type="STRING" id="343874.GCA_000805695_02937"/>
<dbReference type="InterPro" id="IPR013320">
    <property type="entry name" value="ConA-like_dom_sf"/>
</dbReference>
<dbReference type="SUPFAM" id="SSF49899">
    <property type="entry name" value="Concanavalin A-like lectins/glucanases"/>
    <property type="match status" value="1"/>
</dbReference>
<dbReference type="GO" id="GO:0005975">
    <property type="term" value="P:carbohydrate metabolic process"/>
    <property type="evidence" value="ECO:0007669"/>
    <property type="project" value="UniProtKB-ARBA"/>
</dbReference>
<evidence type="ECO:0000256" key="1">
    <source>
        <dbReference type="ARBA" id="ARBA00022729"/>
    </source>
</evidence>
<proteinExistence type="predicted"/>
<name>A0A376G0C2_9FLAO</name>
<dbReference type="Pfam" id="PF18962">
    <property type="entry name" value="Por_Secre_tail"/>
    <property type="match status" value="1"/>
</dbReference>
<dbReference type="InterPro" id="IPR026444">
    <property type="entry name" value="Secre_tail"/>
</dbReference>
<dbReference type="RefSeq" id="WP_114997987.1">
    <property type="nucleotide sequence ID" value="NZ_UFXS01000001.1"/>
</dbReference>
<evidence type="ECO:0000256" key="2">
    <source>
        <dbReference type="SAM" id="SignalP"/>
    </source>
</evidence>
<organism evidence="4 5">
    <name type="scientific">Empedobacter falsenii</name>
    <dbReference type="NCBI Taxonomy" id="343874"/>
    <lineage>
        <taxon>Bacteria</taxon>
        <taxon>Pseudomonadati</taxon>
        <taxon>Bacteroidota</taxon>
        <taxon>Flavobacteriia</taxon>
        <taxon>Flavobacteriales</taxon>
        <taxon>Weeksellaceae</taxon>
        <taxon>Empedobacter</taxon>
    </lineage>
</organism>